<keyword evidence="2" id="KW-1185">Reference proteome</keyword>
<dbReference type="RefSeq" id="YP_008873446.1">
    <property type="nucleotide sequence ID" value="NC_023007.1"/>
</dbReference>
<dbReference type="EMBL" id="KC481682">
    <property type="protein sequence ID" value="AGI11795.1"/>
    <property type="molecule type" value="Genomic_DNA"/>
</dbReference>
<evidence type="ECO:0000313" key="1">
    <source>
        <dbReference type="EMBL" id="AGI11795.1"/>
    </source>
</evidence>
<evidence type="ECO:0000313" key="2">
    <source>
        <dbReference type="Proteomes" id="UP000017661"/>
    </source>
</evidence>
<sequence>MRYGIGDIVKKKTNANKMEYYIVVDVFFKFEKEVNKQNSFFISDDDTKYTAIKIYPVEHEGEVYICTSATIETVAFMHQKQHEVIMEMINRKRNERGMKWESEYMRAIKAKKKQGFIQSFEKAEIKPKKKRGRPKKLKDKDDVVEYHKLETVDDCLDALNNLSALHKMFGDEAYIQLKEVVTDRLKELC</sequence>
<dbReference type="KEGG" id="vg:17825334"/>
<accession>U5J9X1</accession>
<protein>
    <submittedName>
        <fullName evidence="1">Uncharacterized protein</fullName>
    </submittedName>
</protein>
<organism evidence="1 2">
    <name type="scientific">Bacillus phage vB_BanS-Tsamsa</name>
    <dbReference type="NCBI Taxonomy" id="1308863"/>
    <lineage>
        <taxon>Viruses</taxon>
        <taxon>Duplodnaviria</taxon>
        <taxon>Heunggongvirae</taxon>
        <taxon>Uroviricota</taxon>
        <taxon>Caudoviricetes</taxon>
        <taxon>Joanripponvirinae</taxon>
        <taxon>Tsamsavirus</taxon>
        <taxon>Tsamsavirus tsamsa</taxon>
    </lineage>
</organism>
<dbReference type="GeneID" id="17825334"/>
<name>U5J9X1_9CAUD</name>
<reference evidence="1 2" key="1">
    <citation type="journal article" date="2014" name="PLoS ONE">
        <title>Novel Giant Siphovirus from Bacillus anthracis Features Unusual Genome Characteristics.</title>
        <authorList>
            <person name="Ganz H.H."/>
            <person name="Law C."/>
            <person name="Schmuki M."/>
            <person name="Eichenseher F."/>
            <person name="Calendar R."/>
            <person name="Loessner M.J."/>
            <person name="Getz W.M."/>
            <person name="Korlach J."/>
            <person name="Beyer W."/>
            <person name="Klumpp J."/>
        </authorList>
    </citation>
    <scope>NUCLEOTIDE SEQUENCE [LARGE SCALE GENOMIC DNA]</scope>
</reference>
<proteinExistence type="predicted"/>
<dbReference type="Proteomes" id="UP000017661">
    <property type="component" value="Segment"/>
</dbReference>